<dbReference type="RefSeq" id="WP_188653758.1">
    <property type="nucleotide sequence ID" value="NZ_BMIN01000009.1"/>
</dbReference>
<evidence type="ECO:0000313" key="1">
    <source>
        <dbReference type="EMBL" id="GGD14270.1"/>
    </source>
</evidence>
<proteinExistence type="predicted"/>
<dbReference type="EMBL" id="BMIN01000009">
    <property type="protein sequence ID" value="GGD14270.1"/>
    <property type="molecule type" value="Genomic_DNA"/>
</dbReference>
<gene>
    <name evidence="1" type="ORF">GCM10011389_22370</name>
</gene>
<name>A0ABQ1Q6E3_9BACI</name>
<reference evidence="2" key="1">
    <citation type="journal article" date="2019" name="Int. J. Syst. Evol. Microbiol.">
        <title>The Global Catalogue of Microorganisms (GCM) 10K type strain sequencing project: providing services to taxonomists for standard genome sequencing and annotation.</title>
        <authorList>
            <consortium name="The Broad Institute Genomics Platform"/>
            <consortium name="The Broad Institute Genome Sequencing Center for Infectious Disease"/>
            <person name="Wu L."/>
            <person name="Ma J."/>
        </authorList>
    </citation>
    <scope>NUCLEOTIDE SEQUENCE [LARGE SCALE GENOMIC DNA]</scope>
    <source>
        <strain evidence="2">CGMCC 1.15353</strain>
    </source>
</reference>
<organism evidence="1 2">
    <name type="scientific">Pontibacillus salipaludis</name>
    <dbReference type="NCBI Taxonomy" id="1697394"/>
    <lineage>
        <taxon>Bacteria</taxon>
        <taxon>Bacillati</taxon>
        <taxon>Bacillota</taxon>
        <taxon>Bacilli</taxon>
        <taxon>Bacillales</taxon>
        <taxon>Bacillaceae</taxon>
        <taxon>Pontibacillus</taxon>
    </lineage>
</organism>
<sequence length="145" mass="17709">MRNKWLLIISVVIIIFFIVKQFNDYREKGLDDVLSYDLSNFESLLFNKGIERFEWRTDQKVHAEEFNDFLSNYRIKRMGDHEWDSDVSKEEGFMVSIYSKGKQIPIEATIYEKRVHFFNEHQYYHIVNDPIDIDWIKNFIRENEQ</sequence>
<dbReference type="Proteomes" id="UP000642571">
    <property type="component" value="Unassembled WGS sequence"/>
</dbReference>
<protein>
    <submittedName>
        <fullName evidence="1">Uncharacterized protein</fullName>
    </submittedName>
</protein>
<evidence type="ECO:0000313" key="2">
    <source>
        <dbReference type="Proteomes" id="UP000642571"/>
    </source>
</evidence>
<comment type="caution">
    <text evidence="1">The sequence shown here is derived from an EMBL/GenBank/DDBJ whole genome shotgun (WGS) entry which is preliminary data.</text>
</comment>
<keyword evidence="2" id="KW-1185">Reference proteome</keyword>
<accession>A0ABQ1Q6E3</accession>